<protein>
    <recommendedName>
        <fullName evidence="1">CheW-like domain-containing protein</fullName>
    </recommendedName>
</protein>
<gene>
    <name evidence="2" type="ORF">MoryE10_02220</name>
</gene>
<dbReference type="RefSeq" id="WP_221047966.1">
    <property type="nucleotide sequence ID" value="NZ_AP019782.1"/>
</dbReference>
<dbReference type="PROSITE" id="PS50851">
    <property type="entry name" value="CHEW"/>
    <property type="match status" value="1"/>
</dbReference>
<name>A0A8D5AJ28_9GAMM</name>
<dbReference type="EMBL" id="AP019782">
    <property type="protein sequence ID" value="BBL69616.1"/>
    <property type="molecule type" value="Genomic_DNA"/>
</dbReference>
<dbReference type="GO" id="GO:0007165">
    <property type="term" value="P:signal transduction"/>
    <property type="evidence" value="ECO:0007669"/>
    <property type="project" value="InterPro"/>
</dbReference>
<proteinExistence type="predicted"/>
<dbReference type="KEGG" id="moz:MoryE10_02220"/>
<feature type="domain" description="CheW-like" evidence="1">
    <location>
        <begin position="1"/>
        <end position="142"/>
    </location>
</feature>
<evidence type="ECO:0000259" key="1">
    <source>
        <dbReference type="PROSITE" id="PS50851"/>
    </source>
</evidence>
<evidence type="ECO:0000313" key="2">
    <source>
        <dbReference type="EMBL" id="BBL69616.1"/>
    </source>
</evidence>
<dbReference type="SMART" id="SM00260">
    <property type="entry name" value="CheW"/>
    <property type="match status" value="1"/>
</dbReference>
<dbReference type="Pfam" id="PF01584">
    <property type="entry name" value="CheW"/>
    <property type="match status" value="1"/>
</dbReference>
<sequence length="150" mass="15661">MLLLLFHLGAQRYAVPATQVVELAPLPGLSPVEQAFPGVVGLFRYRGRWLPLLDLKLARLGEPCAASMSSRVIVVGPAADGEAAALGLLAEGVTETRAAAGVALPALAGGQDEGWLEPVLFEDDDGVTRLVRWQALLTPEMRALAGAAAP</sequence>
<dbReference type="AlphaFoldDB" id="A0A8D5AJ28"/>
<organism evidence="2 3">
    <name type="scientific">Methylogaea oryzae</name>
    <dbReference type="NCBI Taxonomy" id="1295382"/>
    <lineage>
        <taxon>Bacteria</taxon>
        <taxon>Pseudomonadati</taxon>
        <taxon>Pseudomonadota</taxon>
        <taxon>Gammaproteobacteria</taxon>
        <taxon>Methylococcales</taxon>
        <taxon>Methylococcaceae</taxon>
        <taxon>Methylogaea</taxon>
    </lineage>
</organism>
<dbReference type="GO" id="GO:0006935">
    <property type="term" value="P:chemotaxis"/>
    <property type="evidence" value="ECO:0007669"/>
    <property type="project" value="InterPro"/>
</dbReference>
<accession>A0A8D5AJ28</accession>
<dbReference type="InterPro" id="IPR002545">
    <property type="entry name" value="CheW-lke_dom"/>
</dbReference>
<keyword evidence="3" id="KW-1185">Reference proteome</keyword>
<reference evidence="2" key="1">
    <citation type="submission" date="2019-06" db="EMBL/GenBank/DDBJ databases">
        <title>Complete genome sequence of Methylogaea oryzae strain JCM16910.</title>
        <authorList>
            <person name="Asakawa S."/>
        </authorList>
    </citation>
    <scope>NUCLEOTIDE SEQUENCE</scope>
    <source>
        <strain evidence="2">E10</strain>
    </source>
</reference>
<dbReference type="Proteomes" id="UP000824988">
    <property type="component" value="Chromosome"/>
</dbReference>
<evidence type="ECO:0000313" key="3">
    <source>
        <dbReference type="Proteomes" id="UP000824988"/>
    </source>
</evidence>